<dbReference type="AlphaFoldDB" id="A0A8S1MLB9"/>
<reference evidence="2" key="1">
    <citation type="submission" date="2021-01" db="EMBL/GenBank/DDBJ databases">
        <authorList>
            <consortium name="Genoscope - CEA"/>
            <person name="William W."/>
        </authorList>
    </citation>
    <scope>NUCLEOTIDE SEQUENCE</scope>
</reference>
<proteinExistence type="predicted"/>
<accession>A0A8S1MLB9</accession>
<keyword evidence="1" id="KW-0812">Transmembrane</keyword>
<keyword evidence="3" id="KW-1185">Reference proteome</keyword>
<gene>
    <name evidence="2" type="ORF">PSON_ATCC_30995.1.T0400234</name>
</gene>
<evidence type="ECO:0000256" key="1">
    <source>
        <dbReference type="SAM" id="Phobius"/>
    </source>
</evidence>
<organism evidence="2 3">
    <name type="scientific">Paramecium sonneborni</name>
    <dbReference type="NCBI Taxonomy" id="65129"/>
    <lineage>
        <taxon>Eukaryota</taxon>
        <taxon>Sar</taxon>
        <taxon>Alveolata</taxon>
        <taxon>Ciliophora</taxon>
        <taxon>Intramacronucleata</taxon>
        <taxon>Oligohymenophorea</taxon>
        <taxon>Peniculida</taxon>
        <taxon>Parameciidae</taxon>
        <taxon>Paramecium</taxon>
    </lineage>
</organism>
<keyword evidence="1" id="KW-1133">Transmembrane helix</keyword>
<comment type="caution">
    <text evidence="2">The sequence shown here is derived from an EMBL/GenBank/DDBJ whole genome shotgun (WGS) entry which is preliminary data.</text>
</comment>
<sequence length="156" mass="18770">MYFDCFKIENLASNHKHSQNSFNDIKIIINQKCIFSNFYLAHFLIIKSIFIQIIILKYFLYYFLDLKQKILDGSFFKVISTKEACSNYLSQILAHIYCFQGKDFAFEFQYIPPQISNESQFLDCLLDLEIFLLSQFELNFYRKYMNIFVSKIKKIF</sequence>
<feature type="transmembrane region" description="Helical" evidence="1">
    <location>
        <begin position="39"/>
        <end position="64"/>
    </location>
</feature>
<keyword evidence="1" id="KW-0472">Membrane</keyword>
<name>A0A8S1MLB9_9CILI</name>
<protein>
    <submittedName>
        <fullName evidence="2">Uncharacterized protein</fullName>
    </submittedName>
</protein>
<dbReference type="EMBL" id="CAJJDN010000040">
    <property type="protein sequence ID" value="CAD8080429.1"/>
    <property type="molecule type" value="Genomic_DNA"/>
</dbReference>
<evidence type="ECO:0000313" key="3">
    <source>
        <dbReference type="Proteomes" id="UP000692954"/>
    </source>
</evidence>
<dbReference type="Proteomes" id="UP000692954">
    <property type="component" value="Unassembled WGS sequence"/>
</dbReference>
<evidence type="ECO:0000313" key="2">
    <source>
        <dbReference type="EMBL" id="CAD8080429.1"/>
    </source>
</evidence>